<organism evidence="3 4">
    <name type="scientific">Pontibacter ramchanderi</name>
    <dbReference type="NCBI Taxonomy" id="1179743"/>
    <lineage>
        <taxon>Bacteria</taxon>
        <taxon>Pseudomonadati</taxon>
        <taxon>Bacteroidota</taxon>
        <taxon>Cytophagia</taxon>
        <taxon>Cytophagales</taxon>
        <taxon>Hymenobacteraceae</taxon>
        <taxon>Pontibacter</taxon>
    </lineage>
</organism>
<gene>
    <name evidence="3" type="ORF">BD749_0487</name>
</gene>
<evidence type="ECO:0000256" key="1">
    <source>
        <dbReference type="SAM" id="SignalP"/>
    </source>
</evidence>
<reference evidence="3 4" key="1">
    <citation type="submission" date="2017-12" db="EMBL/GenBank/DDBJ databases">
        <title>Genomic Encyclopedia of Type Strains, Phase III (KMG-III): the genomes of soil and plant-associated and newly described type strains.</title>
        <authorList>
            <person name="Whitman W."/>
        </authorList>
    </citation>
    <scope>NUCLEOTIDE SEQUENCE [LARGE SCALE GENOMIC DNA]</scope>
    <source>
        <strain evidence="3 4">LP43</strain>
    </source>
</reference>
<evidence type="ECO:0000313" key="4">
    <source>
        <dbReference type="Proteomes" id="UP000233782"/>
    </source>
</evidence>
<feature type="chain" id="PRO_5014826997" evidence="1">
    <location>
        <begin position="25"/>
        <end position="239"/>
    </location>
</feature>
<dbReference type="InterPro" id="IPR051532">
    <property type="entry name" value="Ester_Hydrolysis_Enzymes"/>
</dbReference>
<evidence type="ECO:0000259" key="2">
    <source>
        <dbReference type="Pfam" id="PF13472"/>
    </source>
</evidence>
<dbReference type="PANTHER" id="PTHR30383">
    <property type="entry name" value="THIOESTERASE 1/PROTEASE 1/LYSOPHOSPHOLIPASE L1"/>
    <property type="match status" value="1"/>
</dbReference>
<dbReference type="GO" id="GO:0004622">
    <property type="term" value="F:phosphatidylcholine lysophospholipase activity"/>
    <property type="evidence" value="ECO:0007669"/>
    <property type="project" value="TreeGrafter"/>
</dbReference>
<proteinExistence type="predicted"/>
<dbReference type="SUPFAM" id="SSF52266">
    <property type="entry name" value="SGNH hydrolase"/>
    <property type="match status" value="1"/>
</dbReference>
<dbReference type="PANTHER" id="PTHR30383:SF24">
    <property type="entry name" value="THIOESTERASE 1_PROTEASE 1_LYSOPHOSPHOLIPASE L1"/>
    <property type="match status" value="1"/>
</dbReference>
<evidence type="ECO:0000313" key="3">
    <source>
        <dbReference type="EMBL" id="PKV75544.1"/>
    </source>
</evidence>
<comment type="caution">
    <text evidence="3">The sequence shown here is derived from an EMBL/GenBank/DDBJ whole genome shotgun (WGS) entry which is preliminary data.</text>
</comment>
<name>A0A2N3V1P6_9BACT</name>
<dbReference type="Pfam" id="PF13472">
    <property type="entry name" value="Lipase_GDSL_2"/>
    <property type="match status" value="1"/>
</dbReference>
<dbReference type="OrthoDB" id="9786188at2"/>
<dbReference type="InterPro" id="IPR013830">
    <property type="entry name" value="SGNH_hydro"/>
</dbReference>
<dbReference type="InterPro" id="IPR036514">
    <property type="entry name" value="SGNH_hydro_sf"/>
</dbReference>
<sequence length="239" mass="26097">MNKKRHYISLTIALSLSFWGCDQASTNDQVVTEQQVHNDTTTTAEAPKNERTKTIVFFGNSLTAGYGLEPDQAFPALLQERIDSLGLPYKAVNAGLSGETSAGGKSRIDWLLKQPIDVFVLELGANDGLRGIDPASTYDNLATIIDKVRAQNPEAVIILAGMQMPPSMGQRFTKEFEQVYTRLSNDKDVALIPFLLEGVAGDRALNQGDGIHPTIEGQRILADNVWEVLEPILVANRAS</sequence>
<dbReference type="RefSeq" id="WP_101442771.1">
    <property type="nucleotide sequence ID" value="NZ_PJMU01000001.1"/>
</dbReference>
<feature type="signal peptide" evidence="1">
    <location>
        <begin position="1"/>
        <end position="24"/>
    </location>
</feature>
<dbReference type="Proteomes" id="UP000233782">
    <property type="component" value="Unassembled WGS sequence"/>
</dbReference>
<dbReference type="CDD" id="cd01822">
    <property type="entry name" value="Lysophospholipase_L1_like"/>
    <property type="match status" value="1"/>
</dbReference>
<dbReference type="AlphaFoldDB" id="A0A2N3V1P6"/>
<keyword evidence="4" id="KW-1185">Reference proteome</keyword>
<dbReference type="Gene3D" id="3.40.50.1110">
    <property type="entry name" value="SGNH hydrolase"/>
    <property type="match status" value="1"/>
</dbReference>
<accession>A0A2N3V1P6</accession>
<protein>
    <submittedName>
        <fullName evidence="3">Acyl-CoA thioesterase-1</fullName>
    </submittedName>
</protein>
<dbReference type="EMBL" id="PJMU01000001">
    <property type="protein sequence ID" value="PKV75544.1"/>
    <property type="molecule type" value="Genomic_DNA"/>
</dbReference>
<keyword evidence="1" id="KW-0732">Signal</keyword>
<feature type="domain" description="SGNH hydrolase-type esterase" evidence="2">
    <location>
        <begin position="57"/>
        <end position="220"/>
    </location>
</feature>